<dbReference type="EMBL" id="WLYK01000011">
    <property type="protein sequence ID" value="MTD16714.1"/>
    <property type="molecule type" value="Genomic_DNA"/>
</dbReference>
<evidence type="ECO:0000256" key="1">
    <source>
        <dbReference type="ARBA" id="ARBA00008987"/>
    </source>
</evidence>
<dbReference type="AlphaFoldDB" id="A0A7K1FV56"/>
<dbReference type="InterPro" id="IPR036249">
    <property type="entry name" value="Thioredoxin-like_sf"/>
</dbReference>
<dbReference type="PROSITE" id="PS50005">
    <property type="entry name" value="TPR"/>
    <property type="match status" value="1"/>
</dbReference>
<dbReference type="Pfam" id="PF00085">
    <property type="entry name" value="Thioredoxin"/>
    <property type="match status" value="1"/>
</dbReference>
<feature type="repeat" description="TPR" evidence="3">
    <location>
        <begin position="183"/>
        <end position="216"/>
    </location>
</feature>
<evidence type="ECO:0000256" key="2">
    <source>
        <dbReference type="ARBA" id="ARBA00023284"/>
    </source>
</evidence>
<dbReference type="RefSeq" id="WP_154770714.1">
    <property type="nucleotide sequence ID" value="NZ_WLYK01000011.1"/>
</dbReference>
<evidence type="ECO:0000313" key="6">
    <source>
        <dbReference type="Proteomes" id="UP000460221"/>
    </source>
</evidence>
<dbReference type="GO" id="GO:0005737">
    <property type="term" value="C:cytoplasm"/>
    <property type="evidence" value="ECO:0007669"/>
    <property type="project" value="TreeGrafter"/>
</dbReference>
<dbReference type="Gene3D" id="3.40.30.10">
    <property type="entry name" value="Glutaredoxin"/>
    <property type="match status" value="1"/>
</dbReference>
<keyword evidence="2" id="KW-0676">Redox-active center</keyword>
<protein>
    <submittedName>
        <fullName evidence="5">Tetratricopeptide repeat protein</fullName>
    </submittedName>
</protein>
<dbReference type="PANTHER" id="PTHR45663:SF11">
    <property type="entry name" value="GEO12009P1"/>
    <property type="match status" value="1"/>
</dbReference>
<evidence type="ECO:0000313" key="5">
    <source>
        <dbReference type="EMBL" id="MTD16714.1"/>
    </source>
</evidence>
<sequence length="318" mass="32923">MTRPDPRQQAAMSAAFAGAVDLSALANRPAAPPAGAAAPAGPAGAEPSPFVMAVTEADFSDVLQASAQLPIVFDLWSPRSPVSAQLSPMLAALAAKGHGAWVLAQVDVDTNPRIAQAFQVQQIPTVMAVAAGQPVDGFSGQMSEPELKKWIASLLDALRDRLPGIRAAEQAAADAGELEAEPEDPRFTAAEDLLAAGDYEAARAAYQKILDVEPANAEAAAALAQVVFLARVDQHPQDATALADAAPDDVALQGAAADLALAAGDPQAAFDRLIATVRRTVGDDKAAAREWLVGLFALFPADDDLVRVARRQLAAALY</sequence>
<comment type="similarity">
    <text evidence="1">Belongs to the thioredoxin family.</text>
</comment>
<feature type="domain" description="Thioredoxin" evidence="4">
    <location>
        <begin position="25"/>
        <end position="156"/>
    </location>
</feature>
<evidence type="ECO:0000256" key="3">
    <source>
        <dbReference type="PROSITE-ProRule" id="PRU00339"/>
    </source>
</evidence>
<dbReference type="InterPro" id="IPR019734">
    <property type="entry name" value="TPR_rpt"/>
</dbReference>
<dbReference type="Pfam" id="PF14561">
    <property type="entry name" value="TPR_20"/>
    <property type="match status" value="1"/>
</dbReference>
<dbReference type="CDD" id="cd02956">
    <property type="entry name" value="ybbN"/>
    <property type="match status" value="1"/>
</dbReference>
<dbReference type="InterPro" id="IPR013766">
    <property type="entry name" value="Thioredoxin_domain"/>
</dbReference>
<dbReference type="InterPro" id="IPR011990">
    <property type="entry name" value="TPR-like_helical_dom_sf"/>
</dbReference>
<keyword evidence="3" id="KW-0802">TPR repeat</keyword>
<name>A0A7K1FV56_9ACTN</name>
<gene>
    <name evidence="5" type="ORF">GIS00_22515</name>
</gene>
<proteinExistence type="inferred from homology"/>
<accession>A0A7K1FV56</accession>
<dbReference type="Proteomes" id="UP000460221">
    <property type="component" value="Unassembled WGS sequence"/>
</dbReference>
<reference evidence="5 6" key="1">
    <citation type="submission" date="2019-11" db="EMBL/GenBank/DDBJ databases">
        <authorList>
            <person name="Jiang L.-Q."/>
        </authorList>
    </citation>
    <scope>NUCLEOTIDE SEQUENCE [LARGE SCALE GENOMIC DNA]</scope>
    <source>
        <strain evidence="5 6">YIM 132087</strain>
    </source>
</reference>
<organism evidence="5 6">
    <name type="scientific">Nakamurella alba</name>
    <dbReference type="NCBI Taxonomy" id="2665158"/>
    <lineage>
        <taxon>Bacteria</taxon>
        <taxon>Bacillati</taxon>
        <taxon>Actinomycetota</taxon>
        <taxon>Actinomycetes</taxon>
        <taxon>Nakamurellales</taxon>
        <taxon>Nakamurellaceae</taxon>
        <taxon>Nakamurella</taxon>
    </lineage>
</organism>
<dbReference type="PROSITE" id="PS51352">
    <property type="entry name" value="THIOREDOXIN_2"/>
    <property type="match status" value="1"/>
</dbReference>
<keyword evidence="6" id="KW-1185">Reference proteome</keyword>
<dbReference type="GO" id="GO:0006950">
    <property type="term" value="P:response to stress"/>
    <property type="evidence" value="ECO:0007669"/>
    <property type="project" value="UniProtKB-ARBA"/>
</dbReference>
<dbReference type="SUPFAM" id="SSF48452">
    <property type="entry name" value="TPR-like"/>
    <property type="match status" value="1"/>
</dbReference>
<dbReference type="Gene3D" id="1.25.40.10">
    <property type="entry name" value="Tetratricopeptide repeat domain"/>
    <property type="match status" value="2"/>
</dbReference>
<comment type="caution">
    <text evidence="5">The sequence shown here is derived from an EMBL/GenBank/DDBJ whole genome shotgun (WGS) entry which is preliminary data.</text>
</comment>
<dbReference type="PANTHER" id="PTHR45663">
    <property type="entry name" value="GEO12009P1"/>
    <property type="match status" value="1"/>
</dbReference>
<dbReference type="GO" id="GO:0015035">
    <property type="term" value="F:protein-disulfide reductase activity"/>
    <property type="evidence" value="ECO:0007669"/>
    <property type="project" value="TreeGrafter"/>
</dbReference>
<evidence type="ECO:0000259" key="4">
    <source>
        <dbReference type="PROSITE" id="PS51352"/>
    </source>
</evidence>
<dbReference type="SUPFAM" id="SSF52833">
    <property type="entry name" value="Thioredoxin-like"/>
    <property type="match status" value="1"/>
</dbReference>